<gene>
    <name evidence="1" type="ordered locus">SELR_pSRC300630</name>
</gene>
<keyword evidence="1" id="KW-0614">Plasmid</keyword>
<dbReference type="Proteomes" id="UP000007887">
    <property type="component" value="Plasmid pSRC3"/>
</dbReference>
<sequence>MTKYEPRQRTTGGKTWWEPWNPRTNRYSTLTALGKYRTQKGCAAAIKFYERCYGGI</sequence>
<accession>I0GWJ9</accession>
<proteinExistence type="predicted"/>
<dbReference type="PATRIC" id="fig|927704.6.peg.3377"/>
<evidence type="ECO:0000313" key="1">
    <source>
        <dbReference type="EMBL" id="BAL85136.1"/>
    </source>
</evidence>
<dbReference type="AlphaFoldDB" id="I0GWJ9"/>
<dbReference type="EMBL" id="AP012300">
    <property type="protein sequence ID" value="BAL85136.1"/>
    <property type="molecule type" value="Genomic_DNA"/>
</dbReference>
<geneLocation type="plasmid" evidence="1 2">
    <name>pSRC3</name>
</geneLocation>
<dbReference type="RefSeq" id="WP_014426154.1">
    <property type="nucleotide sequence ID" value="NC_017073.1"/>
</dbReference>
<protein>
    <submittedName>
        <fullName evidence="1">Uncharacterized protein</fullName>
    </submittedName>
</protein>
<reference evidence="1 2" key="1">
    <citation type="submission" date="2011-10" db="EMBL/GenBank/DDBJ databases">
        <title>Whole genome sequence of Selenomonas ruminantium subsp. lactilytica TAM6421.</title>
        <authorList>
            <person name="Oguchi A."/>
            <person name="Ankai A."/>
            <person name="Kaneko J."/>
            <person name="Yamada-Narita S."/>
            <person name="Fukui S."/>
            <person name="Takahashi M."/>
            <person name="Onodera T."/>
            <person name="Kojima S."/>
            <person name="Fushimi T."/>
            <person name="Abe N."/>
            <person name="Kamio Y."/>
            <person name="Yamazaki S."/>
            <person name="Fujita N."/>
        </authorList>
    </citation>
    <scope>NUCLEOTIDE SEQUENCE [LARGE SCALE GENOMIC DNA]</scope>
    <source>
        <strain evidence="2">NBRC 103574 / TAM6421</strain>
        <plasmid evidence="1 2">pSRC3</plasmid>
    </source>
</reference>
<evidence type="ECO:0000313" key="2">
    <source>
        <dbReference type="Proteomes" id="UP000007887"/>
    </source>
</evidence>
<organism evidence="1 2">
    <name type="scientific">Selenomonas ruminantium subsp. lactilytica (strain NBRC 103574 / TAM6421)</name>
    <dbReference type="NCBI Taxonomy" id="927704"/>
    <lineage>
        <taxon>Bacteria</taxon>
        <taxon>Bacillati</taxon>
        <taxon>Bacillota</taxon>
        <taxon>Negativicutes</taxon>
        <taxon>Selenomonadales</taxon>
        <taxon>Selenomonadaceae</taxon>
        <taxon>Selenomonas</taxon>
    </lineage>
</organism>
<dbReference type="HOGENOM" id="CLU_3011785_0_0_9"/>
<dbReference type="KEGG" id="sri:SELR_pSRC300630"/>
<name>I0GWJ9_SELRL</name>